<dbReference type="PATRIC" id="fig|1353533.3.peg.1467"/>
<reference evidence="1 2" key="1">
    <citation type="submission" date="2013-07" db="EMBL/GenBank/DDBJ databases">
        <title>Draft genome sequence of Pseudoalteromonas luteoviolacea 2ta16.</title>
        <authorList>
            <person name="Allen E.E."/>
            <person name="Azam F."/>
            <person name="Podell S."/>
        </authorList>
    </citation>
    <scope>NUCLEOTIDE SEQUENCE [LARGE SCALE GENOMIC DNA]</scope>
    <source>
        <strain evidence="1 2">2ta16</strain>
    </source>
</reference>
<name>V4HWJ0_PSEL2</name>
<proteinExistence type="predicted"/>
<evidence type="ECO:0000313" key="1">
    <source>
        <dbReference type="EMBL" id="ESP94173.1"/>
    </source>
</evidence>
<dbReference type="GeneID" id="29920097"/>
<comment type="caution">
    <text evidence="1">The sequence shown here is derived from an EMBL/GenBank/DDBJ whole genome shotgun (WGS) entry which is preliminary data.</text>
</comment>
<dbReference type="AlphaFoldDB" id="V4HWJ0"/>
<protein>
    <submittedName>
        <fullName evidence="1">Uncharacterized protein</fullName>
    </submittedName>
</protein>
<sequence length="121" mass="13457">MKIPLLLIFVGGLLNGCANSYGDTHNEPQDKMENKLNVSQAVSSAIESNDLRLYATTGRRPVIPGLEKMDFTALKAQCGIKYLSGTGDVIKSEQDKRAHLQRYEFAKAYNLEIYARCKKSS</sequence>
<gene>
    <name evidence="1" type="ORF">PL2TA16_02423</name>
</gene>
<dbReference type="EMBL" id="AUSV01000021">
    <property type="protein sequence ID" value="ESP94173.1"/>
    <property type="molecule type" value="Genomic_DNA"/>
</dbReference>
<organism evidence="1 2">
    <name type="scientific">Pseudoalteromonas luteoviolacea (strain 2ta16)</name>
    <dbReference type="NCBI Taxonomy" id="1353533"/>
    <lineage>
        <taxon>Bacteria</taxon>
        <taxon>Pseudomonadati</taxon>
        <taxon>Pseudomonadota</taxon>
        <taxon>Gammaproteobacteria</taxon>
        <taxon>Alteromonadales</taxon>
        <taxon>Pseudoalteromonadaceae</taxon>
        <taxon>Pseudoalteromonas</taxon>
    </lineage>
</organism>
<dbReference type="Proteomes" id="UP000017820">
    <property type="component" value="Unassembled WGS sequence"/>
</dbReference>
<evidence type="ECO:0000313" key="2">
    <source>
        <dbReference type="Proteomes" id="UP000017820"/>
    </source>
</evidence>
<accession>V4HWJ0</accession>
<dbReference type="RefSeq" id="WP_023398411.1">
    <property type="nucleotide sequence ID" value="NZ_AUSV01000021.1"/>
</dbReference>